<reference evidence="1 2" key="1">
    <citation type="submission" date="2018-06" db="EMBL/GenBank/DDBJ databases">
        <authorList>
            <consortium name="Pathogen Informatics"/>
            <person name="Doyle S."/>
        </authorList>
    </citation>
    <scope>NUCLEOTIDE SEQUENCE [LARGE SCALE GENOMIC DNA]</scope>
    <source>
        <strain evidence="1 2">NCTC4824</strain>
    </source>
</reference>
<dbReference type="Pfam" id="PF10628">
    <property type="entry name" value="CotE"/>
    <property type="match status" value="1"/>
</dbReference>
<keyword evidence="1" id="KW-0946">Virion</keyword>
<sequence>MEDYREIITKAVVAKGRKFTQSNHAIQPQHQPSSILGCWIINHKYEARKVGKTVEVCGSFDINVWYSHHDNSKTSVATEKVDYKDVIKLKYQDPDCLDDKQVAARVIQQPNCVEAIISKKGNKILVSTEREFLVEVIGETKVCVKVHQDKCDCDDDDDEYGAELDDSEFEEIDPDFLGSHSTK</sequence>
<evidence type="ECO:0000313" key="1">
    <source>
        <dbReference type="EMBL" id="SQI60097.1"/>
    </source>
</evidence>
<protein>
    <submittedName>
        <fullName evidence="1">Spore coat protein CotE</fullName>
    </submittedName>
</protein>
<dbReference type="STRING" id="1348624.GCA_001591545_01637"/>
<dbReference type="KEGG" id="blen:NCTC4824_02588"/>
<keyword evidence="1" id="KW-0167">Capsid protein</keyword>
<name>A0A2X4W634_LEDLE</name>
<dbReference type="InterPro" id="IPR018901">
    <property type="entry name" value="Spore_coat_CotE"/>
</dbReference>
<accession>A0A2X4W634</accession>
<dbReference type="RefSeq" id="WP_066139440.1">
    <property type="nucleotide sequence ID" value="NZ_CBCSGM010000001.1"/>
</dbReference>
<dbReference type="AlphaFoldDB" id="A0A2X4W634"/>
<keyword evidence="2" id="KW-1185">Reference proteome</keyword>
<organism evidence="1 2">
    <name type="scientific">Lederbergia lenta</name>
    <name type="common">Bacillus lentus</name>
    <dbReference type="NCBI Taxonomy" id="1467"/>
    <lineage>
        <taxon>Bacteria</taxon>
        <taxon>Bacillati</taxon>
        <taxon>Bacillota</taxon>
        <taxon>Bacilli</taxon>
        <taxon>Bacillales</taxon>
        <taxon>Bacillaceae</taxon>
        <taxon>Lederbergia</taxon>
    </lineage>
</organism>
<proteinExistence type="predicted"/>
<evidence type="ECO:0000313" key="2">
    <source>
        <dbReference type="Proteomes" id="UP000249134"/>
    </source>
</evidence>
<gene>
    <name evidence="1" type="primary">cotE</name>
    <name evidence="1" type="ORF">NCTC4824_02588</name>
</gene>
<dbReference type="Proteomes" id="UP000249134">
    <property type="component" value="Chromosome 1"/>
</dbReference>
<dbReference type="EMBL" id="LS483476">
    <property type="protein sequence ID" value="SQI60097.1"/>
    <property type="molecule type" value="Genomic_DNA"/>
</dbReference>